<evidence type="ECO:0000313" key="2">
    <source>
        <dbReference type="Proteomes" id="UP000485058"/>
    </source>
</evidence>
<organism evidence="1 2">
    <name type="scientific">Haematococcus lacustris</name>
    <name type="common">Green alga</name>
    <name type="synonym">Haematococcus pluvialis</name>
    <dbReference type="NCBI Taxonomy" id="44745"/>
    <lineage>
        <taxon>Eukaryota</taxon>
        <taxon>Viridiplantae</taxon>
        <taxon>Chlorophyta</taxon>
        <taxon>core chlorophytes</taxon>
        <taxon>Chlorophyceae</taxon>
        <taxon>CS clade</taxon>
        <taxon>Chlamydomonadales</taxon>
        <taxon>Haematococcaceae</taxon>
        <taxon>Haematococcus</taxon>
    </lineage>
</organism>
<evidence type="ECO:0000313" key="1">
    <source>
        <dbReference type="EMBL" id="GFH07127.1"/>
    </source>
</evidence>
<gene>
    <name evidence="1" type="ORF">HaLaN_01886</name>
</gene>
<dbReference type="Proteomes" id="UP000485058">
    <property type="component" value="Unassembled WGS sequence"/>
</dbReference>
<reference evidence="1 2" key="1">
    <citation type="submission" date="2020-02" db="EMBL/GenBank/DDBJ databases">
        <title>Draft genome sequence of Haematococcus lacustris strain NIES-144.</title>
        <authorList>
            <person name="Morimoto D."/>
            <person name="Nakagawa S."/>
            <person name="Yoshida T."/>
            <person name="Sawayama S."/>
        </authorList>
    </citation>
    <scope>NUCLEOTIDE SEQUENCE [LARGE SCALE GENOMIC DNA]</scope>
    <source>
        <strain evidence="1 2">NIES-144</strain>
    </source>
</reference>
<comment type="caution">
    <text evidence="1">The sequence shown here is derived from an EMBL/GenBank/DDBJ whole genome shotgun (WGS) entry which is preliminary data.</text>
</comment>
<proteinExistence type="predicted"/>
<dbReference type="EMBL" id="BLLF01000075">
    <property type="protein sequence ID" value="GFH07127.1"/>
    <property type="molecule type" value="Genomic_DNA"/>
</dbReference>
<sequence length="64" mass="7259">MRGQLEAMQAEMQQIQLDLMAHHEGLTVAEQIPAALNITDIQARDPSGWYQCISRYISKVAFKL</sequence>
<protein>
    <submittedName>
        <fullName evidence="1">Uncharacterized protein</fullName>
    </submittedName>
</protein>
<dbReference type="AlphaFoldDB" id="A0A699YAC9"/>
<name>A0A699YAC9_HAELA</name>
<accession>A0A699YAC9</accession>
<keyword evidence="2" id="KW-1185">Reference proteome</keyword>